<dbReference type="SUPFAM" id="SSF53822">
    <property type="entry name" value="Periplasmic binding protein-like I"/>
    <property type="match status" value="1"/>
</dbReference>
<evidence type="ECO:0000256" key="6">
    <source>
        <dbReference type="ARBA" id="ARBA00023288"/>
    </source>
</evidence>
<organism evidence="9">
    <name type="scientific">Candidatus Moduliflexus flocculans</name>
    <dbReference type="NCBI Taxonomy" id="1499966"/>
    <lineage>
        <taxon>Bacteria</taxon>
        <taxon>Candidatus Moduliflexota</taxon>
        <taxon>Candidatus Moduliflexia</taxon>
        <taxon>Candidatus Moduliflexales</taxon>
        <taxon>Candidatus Moduliflexaceae</taxon>
    </lineage>
</organism>
<feature type="signal peptide" evidence="7">
    <location>
        <begin position="1"/>
        <end position="24"/>
    </location>
</feature>
<dbReference type="HOGENOM" id="CLU_038813_1_2_0"/>
<reference evidence="9" key="1">
    <citation type="journal article" date="2015" name="PeerJ">
        <title>First genomic representation of candidate bacterial phylum KSB3 points to enhanced environmental sensing as a trigger of wastewater bulking.</title>
        <authorList>
            <person name="Sekiguchi Y."/>
            <person name="Ohashi A."/>
            <person name="Parks D.H."/>
            <person name="Yamauchi T."/>
            <person name="Tyson G.W."/>
            <person name="Hugenholtz P."/>
        </authorList>
    </citation>
    <scope>NUCLEOTIDE SEQUENCE [LARGE SCALE GENOMIC DNA]</scope>
</reference>
<dbReference type="Proteomes" id="UP000030700">
    <property type="component" value="Unassembled WGS sequence"/>
</dbReference>
<name>A0A081BTF3_9BACT</name>
<dbReference type="InterPro" id="IPR028082">
    <property type="entry name" value="Peripla_BP_I"/>
</dbReference>
<gene>
    <name evidence="9" type="ORF">U14_05972</name>
</gene>
<dbReference type="InterPro" id="IPR050957">
    <property type="entry name" value="BMP_lipoprotein"/>
</dbReference>
<feature type="domain" description="ABC transporter substrate-binding protein PnrA-like" evidence="8">
    <location>
        <begin position="28"/>
        <end position="310"/>
    </location>
</feature>
<dbReference type="InterPro" id="IPR003760">
    <property type="entry name" value="PnrA-like"/>
</dbReference>
<dbReference type="STRING" id="1499966.U14_05972"/>
<dbReference type="GO" id="GO:0005886">
    <property type="term" value="C:plasma membrane"/>
    <property type="evidence" value="ECO:0007669"/>
    <property type="project" value="UniProtKB-SubCell"/>
</dbReference>
<evidence type="ECO:0000256" key="3">
    <source>
        <dbReference type="ARBA" id="ARBA00022475"/>
    </source>
</evidence>
<accession>A0A081BTF3</accession>
<dbReference type="Pfam" id="PF02608">
    <property type="entry name" value="Bmp"/>
    <property type="match status" value="1"/>
</dbReference>
<proteinExistence type="inferred from homology"/>
<evidence type="ECO:0000256" key="1">
    <source>
        <dbReference type="ARBA" id="ARBA00004193"/>
    </source>
</evidence>
<evidence type="ECO:0000259" key="8">
    <source>
        <dbReference type="Pfam" id="PF02608"/>
    </source>
</evidence>
<keyword evidence="6 9" id="KW-0449">Lipoprotein</keyword>
<feature type="chain" id="PRO_5001755359" evidence="7">
    <location>
        <begin position="25"/>
        <end position="328"/>
    </location>
</feature>
<evidence type="ECO:0000256" key="2">
    <source>
        <dbReference type="ARBA" id="ARBA00008610"/>
    </source>
</evidence>
<comment type="subcellular location">
    <subcellularLocation>
        <location evidence="1">Cell membrane</location>
        <topology evidence="1">Lipid-anchor</topology>
    </subcellularLocation>
</comment>
<dbReference type="PANTHER" id="PTHR34296:SF2">
    <property type="entry name" value="ABC TRANSPORTER GUANOSINE-BINDING PROTEIN NUPN"/>
    <property type="match status" value="1"/>
</dbReference>
<dbReference type="Gene3D" id="3.40.50.2300">
    <property type="match status" value="2"/>
</dbReference>
<evidence type="ECO:0000256" key="4">
    <source>
        <dbReference type="ARBA" id="ARBA00022729"/>
    </source>
</evidence>
<dbReference type="PROSITE" id="PS51257">
    <property type="entry name" value="PROKAR_LIPOPROTEIN"/>
    <property type="match status" value="1"/>
</dbReference>
<evidence type="ECO:0000313" key="9">
    <source>
        <dbReference type="EMBL" id="GAK54684.1"/>
    </source>
</evidence>
<keyword evidence="3" id="KW-1003">Cell membrane</keyword>
<dbReference type="EMBL" id="DF820462">
    <property type="protein sequence ID" value="GAK54684.1"/>
    <property type="molecule type" value="Genomic_DNA"/>
</dbReference>
<evidence type="ECO:0000313" key="10">
    <source>
        <dbReference type="Proteomes" id="UP000030700"/>
    </source>
</evidence>
<evidence type="ECO:0000256" key="5">
    <source>
        <dbReference type="ARBA" id="ARBA00023136"/>
    </source>
</evidence>
<protein>
    <submittedName>
        <fullName evidence="9">Basic membrane lipoprotein</fullName>
    </submittedName>
</protein>
<keyword evidence="10" id="KW-1185">Reference proteome</keyword>
<dbReference type="CDD" id="cd06304">
    <property type="entry name" value="PBP1_BmpA_Med_PnrA-like"/>
    <property type="match status" value="1"/>
</dbReference>
<sequence>MSKKFFICVVAAAVACLFAFSAFAADEKIKVALVIPSTIDDMAWSQAMYEGIKAVQAELGEDKMEVAVSERLWNAVDAGAAIREYALQGYQLIIAHGAQYQSLLNEIAPEFPKISFAYGTGFATESPNIFAYDPHAQEGAYLLGMIAGLKTKSNIIGIVGPVEAGDAIKFNKGFVQGAKAVNPNVDVRIAYTGSFGDLVAAAEIARTHIKAGADVLTGSSQQSVGAINVTKEFDKLFWLSTDMNQVSISPKTVLAAQVYNFKDTVKTMLDSRAAGELGGKHLELSFANNGLSLVYNEELAAEIGDDIKAKVEEAKGKLVDGSLKINME</sequence>
<keyword evidence="5" id="KW-0472">Membrane</keyword>
<keyword evidence="4 7" id="KW-0732">Signal</keyword>
<comment type="similarity">
    <text evidence="2">Belongs to the BMP lipoprotein family.</text>
</comment>
<evidence type="ECO:0000256" key="7">
    <source>
        <dbReference type="SAM" id="SignalP"/>
    </source>
</evidence>
<dbReference type="AlphaFoldDB" id="A0A081BTF3"/>
<dbReference type="PANTHER" id="PTHR34296">
    <property type="entry name" value="TRANSCRIPTIONAL ACTIVATOR PROTEIN MED"/>
    <property type="match status" value="1"/>
</dbReference>